<reference evidence="5" key="1">
    <citation type="submission" date="2016-06" db="UniProtKB">
        <authorList>
            <consortium name="WormBaseParasite"/>
        </authorList>
    </citation>
    <scope>IDENTIFICATION</scope>
</reference>
<dbReference type="Pfam" id="PF01569">
    <property type="entry name" value="PAP2"/>
    <property type="match status" value="1"/>
</dbReference>
<reference evidence="3 4" key="2">
    <citation type="submission" date="2018-11" db="EMBL/GenBank/DDBJ databases">
        <authorList>
            <consortium name="Pathogen Informatics"/>
        </authorList>
    </citation>
    <scope>NUCLEOTIDE SEQUENCE [LARGE SCALE GENOMIC DNA]</scope>
</reference>
<name>A0A183I0X2_9BILA</name>
<evidence type="ECO:0000259" key="2">
    <source>
        <dbReference type="SMART" id="SM00014"/>
    </source>
</evidence>
<evidence type="ECO:0000313" key="5">
    <source>
        <dbReference type="WBParaSite" id="OFLC_0001338501-mRNA-1"/>
    </source>
</evidence>
<gene>
    <name evidence="3" type="ORF">OFLC_LOCUS13384</name>
</gene>
<dbReference type="EMBL" id="UZAJ01040172">
    <property type="protein sequence ID" value="VDP13608.1"/>
    <property type="molecule type" value="Genomic_DNA"/>
</dbReference>
<dbReference type="PANTHER" id="PTHR14969">
    <property type="entry name" value="SPHINGOSINE-1-PHOSPHATE PHOSPHOHYDROLASE"/>
    <property type="match status" value="1"/>
</dbReference>
<dbReference type="STRING" id="387005.A0A183I0X2"/>
<feature type="transmembrane region" description="Helical" evidence="1">
    <location>
        <begin position="83"/>
        <end position="106"/>
    </location>
</feature>
<evidence type="ECO:0000313" key="3">
    <source>
        <dbReference type="EMBL" id="VDP13608.1"/>
    </source>
</evidence>
<dbReference type="Proteomes" id="UP000267606">
    <property type="component" value="Unassembled WGS sequence"/>
</dbReference>
<dbReference type="InterPro" id="IPR036938">
    <property type="entry name" value="PAP2/HPO_sf"/>
</dbReference>
<dbReference type="Gene3D" id="1.20.144.10">
    <property type="entry name" value="Phosphatidic acid phosphatase type 2/haloperoxidase"/>
    <property type="match status" value="1"/>
</dbReference>
<dbReference type="PANTHER" id="PTHR14969:SF13">
    <property type="entry name" value="AT30094P"/>
    <property type="match status" value="1"/>
</dbReference>
<organism evidence="5">
    <name type="scientific">Onchocerca flexuosa</name>
    <dbReference type="NCBI Taxonomy" id="387005"/>
    <lineage>
        <taxon>Eukaryota</taxon>
        <taxon>Metazoa</taxon>
        <taxon>Ecdysozoa</taxon>
        <taxon>Nematoda</taxon>
        <taxon>Chromadorea</taxon>
        <taxon>Rhabditida</taxon>
        <taxon>Spirurina</taxon>
        <taxon>Spiruromorpha</taxon>
        <taxon>Filarioidea</taxon>
        <taxon>Onchocercidae</taxon>
        <taxon>Onchocerca</taxon>
    </lineage>
</organism>
<dbReference type="GO" id="GO:0042392">
    <property type="term" value="F:sphingosine-1-phosphate phosphatase activity"/>
    <property type="evidence" value="ECO:0007669"/>
    <property type="project" value="TreeGrafter"/>
</dbReference>
<feature type="domain" description="Phosphatidic acid phosphatase type 2/haloperoxidase" evidence="2">
    <location>
        <begin position="85"/>
        <end position="191"/>
    </location>
</feature>
<dbReference type="AlphaFoldDB" id="A0A183I0X2"/>
<evidence type="ECO:0000256" key="1">
    <source>
        <dbReference type="SAM" id="Phobius"/>
    </source>
</evidence>
<protein>
    <submittedName>
        <fullName evidence="5">PAP2 family protein</fullName>
    </submittedName>
</protein>
<dbReference type="SMART" id="SM00014">
    <property type="entry name" value="acidPPc"/>
    <property type="match status" value="1"/>
</dbReference>
<dbReference type="SUPFAM" id="SSF48317">
    <property type="entry name" value="Acid phosphatase/Vanadium-dependent haloperoxidase"/>
    <property type="match status" value="1"/>
</dbReference>
<keyword evidence="1" id="KW-1133">Transmembrane helix</keyword>
<keyword evidence="1" id="KW-0472">Membrane</keyword>
<proteinExistence type="predicted"/>
<dbReference type="InterPro" id="IPR000326">
    <property type="entry name" value="PAP2/HPO"/>
</dbReference>
<keyword evidence="4" id="KW-1185">Reference proteome</keyword>
<feature type="transmembrane region" description="Helical" evidence="1">
    <location>
        <begin position="59"/>
        <end position="77"/>
    </location>
</feature>
<dbReference type="WBParaSite" id="OFLC_0001338501-mRNA-1">
    <property type="protein sequence ID" value="OFLC_0001338501-mRNA-1"/>
    <property type="gene ID" value="OFLC_0001338501"/>
</dbReference>
<evidence type="ECO:0000313" key="4">
    <source>
        <dbReference type="Proteomes" id="UP000267606"/>
    </source>
</evidence>
<sequence>MKEEITGIPLYNFQLVLVETQLWIWDREITSLMILDDALDPHSDLRYIFLFMEWSMHGALWLIFSSFIFLVSMRYSFSLITRYELTVLILGLCVDLIIVGVVKGIVRRPRPPFDIKDQLYEAPLVDKFSFPSGHSSRGAILKFCSLPHFIIPFVKLFPFVLGASRICIGRHYVSDVIMGLLLGYAEGNFVQYLPLYTVDLLKQMFPLIFGSNEQGNT</sequence>
<accession>A0A183I0X2</accession>
<keyword evidence="1" id="KW-0812">Transmembrane</keyword>